<dbReference type="InterPro" id="IPR035895">
    <property type="entry name" value="HPr-like_sf"/>
</dbReference>
<dbReference type="CDD" id="cd00211">
    <property type="entry name" value="PTS_IIA_fru"/>
    <property type="match status" value="1"/>
</dbReference>
<keyword evidence="12" id="KW-0479">Metal-binding</keyword>
<evidence type="ECO:0000313" key="17">
    <source>
        <dbReference type="EMBL" id="NGX87182.1"/>
    </source>
</evidence>
<evidence type="ECO:0000256" key="8">
    <source>
        <dbReference type="ARBA" id="ARBA00022553"/>
    </source>
</evidence>
<dbReference type="SUPFAM" id="SSF52009">
    <property type="entry name" value="Phosphohistidine domain"/>
    <property type="match status" value="1"/>
</dbReference>
<dbReference type="InterPro" id="IPR006318">
    <property type="entry name" value="PTS_EI-like"/>
</dbReference>
<dbReference type="InterPro" id="IPR050499">
    <property type="entry name" value="PEP-utilizing_PTS_enzyme"/>
</dbReference>
<evidence type="ECO:0000256" key="2">
    <source>
        <dbReference type="ARBA" id="ARBA00001401"/>
    </source>
</evidence>
<accession>A0A6M2B354</accession>
<keyword evidence="17" id="KW-0670">Pyruvate</keyword>
<dbReference type="InterPro" id="IPR015813">
    <property type="entry name" value="Pyrv/PenolPyrv_kinase-like_dom"/>
</dbReference>
<keyword evidence="8" id="KW-0597">Phosphoprotein</keyword>
<comment type="subcellular location">
    <subcellularLocation>
        <location evidence="4">Cytoplasm</location>
    </subcellularLocation>
</comment>
<dbReference type="InterPro" id="IPR040442">
    <property type="entry name" value="Pyrv_kinase-like_dom_sf"/>
</dbReference>
<keyword evidence="10 17" id="KW-0808">Transferase</keyword>
<dbReference type="InterPro" id="IPR036637">
    <property type="entry name" value="Phosphohistidine_dom_sf"/>
</dbReference>
<keyword evidence="14" id="KW-0460">Magnesium</keyword>
<dbReference type="Gene3D" id="3.40.930.10">
    <property type="entry name" value="Mannitol-specific EII, Chain A"/>
    <property type="match status" value="1"/>
</dbReference>
<gene>
    <name evidence="17" type="primary">ptsP</name>
    <name evidence="17" type="ORF">GW579_08750</name>
</gene>
<evidence type="ECO:0000256" key="14">
    <source>
        <dbReference type="ARBA" id="ARBA00022842"/>
    </source>
</evidence>
<evidence type="ECO:0000313" key="18">
    <source>
        <dbReference type="Proteomes" id="UP000476696"/>
    </source>
</evidence>
<keyword evidence="18" id="KW-1185">Reference proteome</keyword>
<dbReference type="PANTHER" id="PTHR46244:SF4">
    <property type="entry name" value="MULTIPHOSPHORYL TRANSFER PROTEIN 1-RELATED"/>
    <property type="match status" value="1"/>
</dbReference>
<evidence type="ECO:0000259" key="15">
    <source>
        <dbReference type="PROSITE" id="PS51094"/>
    </source>
</evidence>
<dbReference type="AlphaFoldDB" id="A0A6M2B354"/>
<evidence type="ECO:0000256" key="5">
    <source>
        <dbReference type="ARBA" id="ARBA00007837"/>
    </source>
</evidence>
<dbReference type="GO" id="GO:0008965">
    <property type="term" value="F:phosphoenolpyruvate-protein phosphotransferase activity"/>
    <property type="evidence" value="ECO:0007669"/>
    <property type="project" value="UniProtKB-EC"/>
</dbReference>
<dbReference type="InterPro" id="IPR016152">
    <property type="entry name" value="PTrfase/Anion_transptr"/>
</dbReference>
<evidence type="ECO:0000256" key="4">
    <source>
        <dbReference type="ARBA" id="ARBA00004496"/>
    </source>
</evidence>
<evidence type="ECO:0000259" key="16">
    <source>
        <dbReference type="PROSITE" id="PS51350"/>
    </source>
</evidence>
<comment type="catalytic activity">
    <reaction evidence="2">
        <text>D-fructose(out) + N(pros)-phospho-L-histidyl-[protein] = D-fructose 1-phosphate(in) + L-histidyl-[protein]</text>
        <dbReference type="Rhea" id="RHEA:49252"/>
        <dbReference type="Rhea" id="RHEA-COMP:9745"/>
        <dbReference type="Rhea" id="RHEA-COMP:9746"/>
        <dbReference type="ChEBI" id="CHEBI:29979"/>
        <dbReference type="ChEBI" id="CHEBI:37721"/>
        <dbReference type="ChEBI" id="CHEBI:58674"/>
        <dbReference type="ChEBI" id="CHEBI:64837"/>
        <dbReference type="EC" id="2.7.1.202"/>
    </reaction>
</comment>
<dbReference type="EC" id="2.7.3.9" evidence="17"/>
<dbReference type="GO" id="GO:0008982">
    <property type="term" value="F:protein-N(PI)-phosphohistidine-sugar phosphotransferase activity"/>
    <property type="evidence" value="ECO:0007669"/>
    <property type="project" value="InterPro"/>
</dbReference>
<protein>
    <submittedName>
        <fullName evidence="17">Phosphoenolpyruvate--protein phosphotransferase</fullName>
        <ecNumber evidence="17">2.7.3.9</ecNumber>
    </submittedName>
</protein>
<comment type="catalytic activity">
    <reaction evidence="1">
        <text>L-histidyl-[protein] + phosphoenolpyruvate = N(pros)-phospho-L-histidyl-[protein] + pyruvate</text>
        <dbReference type="Rhea" id="RHEA:23880"/>
        <dbReference type="Rhea" id="RHEA-COMP:9745"/>
        <dbReference type="Rhea" id="RHEA-COMP:9746"/>
        <dbReference type="ChEBI" id="CHEBI:15361"/>
        <dbReference type="ChEBI" id="CHEBI:29979"/>
        <dbReference type="ChEBI" id="CHEBI:58702"/>
        <dbReference type="ChEBI" id="CHEBI:64837"/>
        <dbReference type="EC" id="2.7.3.9"/>
    </reaction>
</comment>
<dbReference type="InterPro" id="IPR002178">
    <property type="entry name" value="PTS_EIIA_type-2_dom"/>
</dbReference>
<dbReference type="GO" id="GO:0016301">
    <property type="term" value="F:kinase activity"/>
    <property type="evidence" value="ECO:0007669"/>
    <property type="project" value="UniProtKB-KW"/>
</dbReference>
<dbReference type="GO" id="GO:0016020">
    <property type="term" value="C:membrane"/>
    <property type="evidence" value="ECO:0007669"/>
    <property type="project" value="InterPro"/>
</dbReference>
<dbReference type="SUPFAM" id="SSF55804">
    <property type="entry name" value="Phoshotransferase/anion transport protein"/>
    <property type="match status" value="1"/>
</dbReference>
<dbReference type="InterPro" id="IPR008279">
    <property type="entry name" value="PEP-util_enz_mobile_dom"/>
</dbReference>
<dbReference type="Gene3D" id="3.50.30.10">
    <property type="entry name" value="Phosphohistidine domain"/>
    <property type="match status" value="1"/>
</dbReference>
<keyword evidence="9" id="KW-0762">Sugar transport</keyword>
<reference evidence="17 18" key="1">
    <citation type="submission" date="2020-01" db="EMBL/GenBank/DDBJ databases">
        <authorList>
            <person name="Lee S.D."/>
        </authorList>
    </citation>
    <scope>NUCLEOTIDE SEQUENCE [LARGE SCALE GENOMIC DNA]</scope>
    <source>
        <strain evidence="17 18">Lac-M11</strain>
    </source>
</reference>
<dbReference type="PROSITE" id="PS00742">
    <property type="entry name" value="PEP_ENZYMES_2"/>
    <property type="match status" value="1"/>
</dbReference>
<dbReference type="Pfam" id="PF00359">
    <property type="entry name" value="PTS_EIIA_2"/>
    <property type="match status" value="1"/>
</dbReference>
<evidence type="ECO:0000256" key="9">
    <source>
        <dbReference type="ARBA" id="ARBA00022597"/>
    </source>
</evidence>
<dbReference type="Pfam" id="PF05524">
    <property type="entry name" value="PEP-utilisers_N"/>
    <property type="match status" value="1"/>
</dbReference>
<comment type="caution">
    <text evidence="17">The sequence shown here is derived from an EMBL/GenBank/DDBJ whole genome shotgun (WGS) entry which is preliminary data.</text>
</comment>
<dbReference type="NCBIfam" id="TIGR00848">
    <property type="entry name" value="fruA"/>
    <property type="match status" value="1"/>
</dbReference>
<dbReference type="EMBL" id="JAADJS010000001">
    <property type="protein sequence ID" value="NGX87182.1"/>
    <property type="molecule type" value="Genomic_DNA"/>
</dbReference>
<sequence>MAEQLIYRCKLNEGIHARPAGHIERLCNTFRAEIFWKNSRTGITANAKSALALVGTDTLLNDLCEIAFCGEDEFDASLQLSDLMEKLLFLEEAVQEDSPITASPVPRTLRELHPACFHGTRICGGVAIARPLICQSISFAQLENQAPKEFLGEKEEILRFRAGINMLKKEKILRLENISGVERDIVEAHLSVINDITFSTQVEDNIHQHLNAYSAVVSAASVFSEILSRSASKYIRERVLDVMDITQQILMKIHAELVLPHSELRLTEPTLLIADRLTPGKFLALDKSFLAGLVLSHTGKTSHTAILARSLGIPTITDLDDALLAGDTRQVMVLDGNLGLLIPAPDAAVLGYYESELAVSAVKQQQMLAKVSEPALTADGHRLEVLANIGSSAEVENIFRFGAEGIGLYRTEMAFMDRPQPPSEEELFWHYSKVLQRANGKPVIFRTIDIGGDKPVEYLNIPEEENPFLGYRAIRIYPEFIGLYRTQLAAILRASAEGNAKIMIPMIASVEEVIWCRSVLEEVKAELKLRALPFNDAIEMGVMLEVPSVLFAVTEIARHADFFSVGSNDLTQYLFAADRGNTRVEKVYDHYSPAFLRALKFAVDGVHREGRWIGICGELAADPLLLPVLAGLGFDELSMSASAIPAIKNDISGLSLVKCRSLVAKVLAAGNSSEVKSLLISPDVAVDIPRVILTHDCILHNVAAGSRNEVIKTLTDNLWLQGRTANREKLAEDIWKREDSFPTAVGFGFAIPHTKSDFISHSTISIAKLQESVQWAEQSVNIVIMLTIRKDSTDNDHMKYFSRLARKIMNEDFRNEISRSETASEIYKAVSQAIDVEF</sequence>
<comment type="similarity">
    <text evidence="5">Belongs to the PEP-utilizing enzyme family.</text>
</comment>
<keyword evidence="6" id="KW-0813">Transport</keyword>
<dbReference type="InterPro" id="IPR036618">
    <property type="entry name" value="PtsI_HPr-bd_sf"/>
</dbReference>
<dbReference type="GO" id="GO:0046872">
    <property type="term" value="F:metal ion binding"/>
    <property type="evidence" value="ECO:0007669"/>
    <property type="project" value="UniProtKB-KW"/>
</dbReference>
<name>A0A6M2B354_9GAMM</name>
<feature type="domain" description="PTS EIIA type-2" evidence="15">
    <location>
        <begin position="691"/>
        <end position="833"/>
    </location>
</feature>
<comment type="cofactor">
    <cofactor evidence="3">
        <name>Mg(2+)</name>
        <dbReference type="ChEBI" id="CHEBI:18420"/>
    </cofactor>
</comment>
<reference evidence="17 18" key="2">
    <citation type="submission" date="2020-03" db="EMBL/GenBank/DDBJ databases">
        <title>Rahnella aceri sp. nov., isoated from traditional Jeju Makgeolli.</title>
        <authorList>
            <person name="Kim I.S."/>
            <person name="Jeon D."/>
        </authorList>
    </citation>
    <scope>NUCLEOTIDE SEQUENCE [LARGE SCALE GENOMIC DNA]</scope>
    <source>
        <strain evidence="17 18">Lac-M11</strain>
    </source>
</reference>
<dbReference type="PANTHER" id="PTHR46244">
    <property type="entry name" value="PHOSPHOENOLPYRUVATE-PROTEIN PHOSPHOTRANSFERASE"/>
    <property type="match status" value="1"/>
</dbReference>
<dbReference type="InterPro" id="IPR023151">
    <property type="entry name" value="PEP_util_CS"/>
</dbReference>
<dbReference type="CDD" id="cd00367">
    <property type="entry name" value="PTS-HPr_like"/>
    <property type="match status" value="1"/>
</dbReference>
<dbReference type="Gene3D" id="3.30.1340.10">
    <property type="entry name" value="HPr-like"/>
    <property type="match status" value="1"/>
</dbReference>
<dbReference type="Gene3D" id="3.20.20.60">
    <property type="entry name" value="Phosphoenolpyruvate-binding domains"/>
    <property type="match status" value="1"/>
</dbReference>
<dbReference type="InterPro" id="IPR008731">
    <property type="entry name" value="PTS_EIN"/>
</dbReference>
<keyword evidence="7" id="KW-0963">Cytoplasm</keyword>
<feature type="domain" description="HPr" evidence="16">
    <location>
        <begin position="2"/>
        <end position="92"/>
    </location>
</feature>
<dbReference type="PROSITE" id="PS51350">
    <property type="entry name" value="PTS_HPR_DOM"/>
    <property type="match status" value="1"/>
</dbReference>
<dbReference type="SUPFAM" id="SSF55594">
    <property type="entry name" value="HPr-like"/>
    <property type="match status" value="1"/>
</dbReference>
<dbReference type="Pfam" id="PF00391">
    <property type="entry name" value="PEP-utilizers"/>
    <property type="match status" value="1"/>
</dbReference>
<keyword evidence="11" id="KW-0598">Phosphotransferase system</keyword>
<dbReference type="GO" id="GO:0005737">
    <property type="term" value="C:cytoplasm"/>
    <property type="evidence" value="ECO:0007669"/>
    <property type="project" value="UniProtKB-SubCell"/>
</dbReference>
<dbReference type="Proteomes" id="UP000476696">
    <property type="component" value="Unassembled WGS sequence"/>
</dbReference>
<dbReference type="InterPro" id="IPR000032">
    <property type="entry name" value="HPr-like"/>
</dbReference>
<dbReference type="NCBIfam" id="TIGR01417">
    <property type="entry name" value="PTS_I_fam"/>
    <property type="match status" value="1"/>
</dbReference>
<dbReference type="InterPro" id="IPR000121">
    <property type="entry name" value="PEP_util_C"/>
</dbReference>
<dbReference type="GO" id="GO:0009401">
    <property type="term" value="P:phosphoenolpyruvate-dependent sugar phosphotransferase system"/>
    <property type="evidence" value="ECO:0007669"/>
    <property type="project" value="UniProtKB-KW"/>
</dbReference>
<dbReference type="SUPFAM" id="SSF51621">
    <property type="entry name" value="Phosphoenolpyruvate/pyruvate domain"/>
    <property type="match status" value="1"/>
</dbReference>
<dbReference type="PROSITE" id="PS51094">
    <property type="entry name" value="PTS_EIIA_TYPE_2"/>
    <property type="match status" value="1"/>
</dbReference>
<evidence type="ECO:0000256" key="7">
    <source>
        <dbReference type="ARBA" id="ARBA00022490"/>
    </source>
</evidence>
<dbReference type="Gene3D" id="1.10.274.10">
    <property type="entry name" value="PtsI, HPr-binding domain"/>
    <property type="match status" value="1"/>
</dbReference>
<evidence type="ECO:0000256" key="11">
    <source>
        <dbReference type="ARBA" id="ARBA00022683"/>
    </source>
</evidence>
<dbReference type="PRINTS" id="PR01736">
    <property type="entry name" value="PHPHTRNFRASE"/>
</dbReference>
<keyword evidence="13" id="KW-0418">Kinase</keyword>
<evidence type="ECO:0000256" key="13">
    <source>
        <dbReference type="ARBA" id="ARBA00022777"/>
    </source>
</evidence>
<evidence type="ECO:0000256" key="10">
    <source>
        <dbReference type="ARBA" id="ARBA00022679"/>
    </source>
</evidence>
<evidence type="ECO:0000256" key="6">
    <source>
        <dbReference type="ARBA" id="ARBA00022448"/>
    </source>
</evidence>
<dbReference type="Pfam" id="PF02896">
    <property type="entry name" value="PEP-utilizers_C"/>
    <property type="match status" value="1"/>
</dbReference>
<evidence type="ECO:0000256" key="3">
    <source>
        <dbReference type="ARBA" id="ARBA00001946"/>
    </source>
</evidence>
<proteinExistence type="inferred from homology"/>
<dbReference type="InterPro" id="IPR004715">
    <property type="entry name" value="PTS_IIA_fruc"/>
</dbReference>
<organism evidence="17 18">
    <name type="scientific">Rahnella contaminans</name>
    <dbReference type="NCBI Taxonomy" id="2703882"/>
    <lineage>
        <taxon>Bacteria</taxon>
        <taxon>Pseudomonadati</taxon>
        <taxon>Pseudomonadota</taxon>
        <taxon>Gammaproteobacteria</taxon>
        <taxon>Enterobacterales</taxon>
        <taxon>Yersiniaceae</taxon>
        <taxon>Rahnella</taxon>
    </lineage>
</organism>
<dbReference type="SUPFAM" id="SSF47831">
    <property type="entry name" value="Enzyme I of the PEP:sugar phosphotransferase system HPr-binding (sub)domain"/>
    <property type="match status" value="1"/>
</dbReference>
<dbReference type="Pfam" id="PF00381">
    <property type="entry name" value="PTS-HPr"/>
    <property type="match status" value="1"/>
</dbReference>
<dbReference type="RefSeq" id="WP_165058567.1">
    <property type="nucleotide sequence ID" value="NZ_JAADJS010000001.1"/>
</dbReference>
<evidence type="ECO:0000256" key="1">
    <source>
        <dbReference type="ARBA" id="ARBA00000683"/>
    </source>
</evidence>
<evidence type="ECO:0000256" key="12">
    <source>
        <dbReference type="ARBA" id="ARBA00022723"/>
    </source>
</evidence>